<protein>
    <recommendedName>
        <fullName evidence="2">Gnk2-homologous domain-containing protein</fullName>
    </recommendedName>
</protein>
<sequence>MNSTASSSMAIALYFLLGCSIIHFPSTQGKATCSGGKLKSGDPLATARGKVFGTLMTKTFSAYYKQRCTYDTATGTGATSSTMYVYGVANCVVLSSSCGGDEYCSARYQQCSTCLREARRRLMKKCGKRVGGFVVVVQKPLQCSLQFSDRRLCP</sequence>
<name>A0AAV2DSI9_9ROSI</name>
<evidence type="ECO:0000256" key="1">
    <source>
        <dbReference type="SAM" id="SignalP"/>
    </source>
</evidence>
<reference evidence="3 4" key="1">
    <citation type="submission" date="2024-04" db="EMBL/GenBank/DDBJ databases">
        <authorList>
            <person name="Fracassetti M."/>
        </authorList>
    </citation>
    <scope>NUCLEOTIDE SEQUENCE [LARGE SCALE GENOMIC DNA]</scope>
</reference>
<feature type="signal peptide" evidence="1">
    <location>
        <begin position="1"/>
        <end position="29"/>
    </location>
</feature>
<feature type="domain" description="Gnk2-homologous" evidence="2">
    <location>
        <begin position="26"/>
        <end position="152"/>
    </location>
</feature>
<dbReference type="InterPro" id="IPR002902">
    <property type="entry name" value="GNK2"/>
</dbReference>
<accession>A0AAV2DSI9</accession>
<dbReference type="Proteomes" id="UP001497516">
    <property type="component" value="Chromosome 3"/>
</dbReference>
<evidence type="ECO:0000313" key="4">
    <source>
        <dbReference type="Proteomes" id="UP001497516"/>
    </source>
</evidence>
<feature type="chain" id="PRO_5043740940" description="Gnk2-homologous domain-containing protein" evidence="1">
    <location>
        <begin position="30"/>
        <end position="154"/>
    </location>
</feature>
<keyword evidence="4" id="KW-1185">Reference proteome</keyword>
<dbReference type="AlphaFoldDB" id="A0AAV2DSI9"/>
<dbReference type="EMBL" id="OZ034816">
    <property type="protein sequence ID" value="CAL1376621.1"/>
    <property type="molecule type" value="Genomic_DNA"/>
</dbReference>
<keyword evidence="1" id="KW-0732">Signal</keyword>
<proteinExistence type="predicted"/>
<gene>
    <name evidence="3" type="ORF">LTRI10_LOCUS18339</name>
</gene>
<evidence type="ECO:0000259" key="2">
    <source>
        <dbReference type="PROSITE" id="PS51473"/>
    </source>
</evidence>
<evidence type="ECO:0000313" key="3">
    <source>
        <dbReference type="EMBL" id="CAL1376621.1"/>
    </source>
</evidence>
<organism evidence="3 4">
    <name type="scientific">Linum trigynum</name>
    <dbReference type="NCBI Taxonomy" id="586398"/>
    <lineage>
        <taxon>Eukaryota</taxon>
        <taxon>Viridiplantae</taxon>
        <taxon>Streptophyta</taxon>
        <taxon>Embryophyta</taxon>
        <taxon>Tracheophyta</taxon>
        <taxon>Spermatophyta</taxon>
        <taxon>Magnoliopsida</taxon>
        <taxon>eudicotyledons</taxon>
        <taxon>Gunneridae</taxon>
        <taxon>Pentapetalae</taxon>
        <taxon>rosids</taxon>
        <taxon>fabids</taxon>
        <taxon>Malpighiales</taxon>
        <taxon>Linaceae</taxon>
        <taxon>Linum</taxon>
    </lineage>
</organism>
<dbReference type="PROSITE" id="PS51473">
    <property type="entry name" value="GNK2"/>
    <property type="match status" value="1"/>
</dbReference>